<feature type="domain" description="Luciferase-like" evidence="1">
    <location>
        <begin position="1"/>
        <end position="302"/>
    </location>
</feature>
<reference evidence="2 3" key="1">
    <citation type="submission" date="2019-02" db="EMBL/GenBank/DDBJ databases">
        <title>Genomic Encyclopedia of Type Strains, Phase IV (KMG-IV): sequencing the most valuable type-strain genomes for metagenomic binning, comparative biology and taxonomic classification.</title>
        <authorList>
            <person name="Goeker M."/>
        </authorList>
    </citation>
    <scope>NUCLEOTIDE SEQUENCE [LARGE SCALE GENOMIC DNA]</scope>
    <source>
        <strain evidence="2 3">K24</strain>
    </source>
</reference>
<protein>
    <submittedName>
        <fullName evidence="2">Alkanesulfonate monooxygenase SsuD/methylene tetrahydromethanopterin reductase-like flavin-dependent oxidoreductase (Luciferase family)</fullName>
    </submittedName>
</protein>
<dbReference type="InterPro" id="IPR036661">
    <property type="entry name" value="Luciferase-like_sf"/>
</dbReference>
<dbReference type="InterPro" id="IPR050766">
    <property type="entry name" value="Bact_Lucif_Oxidored"/>
</dbReference>
<dbReference type="RefSeq" id="WP_165404596.1">
    <property type="nucleotide sequence ID" value="NZ_SGXC01000001.1"/>
</dbReference>
<dbReference type="PANTHER" id="PTHR30137:SF6">
    <property type="entry name" value="LUCIFERASE-LIKE MONOOXYGENASE"/>
    <property type="match status" value="1"/>
</dbReference>
<comment type="caution">
    <text evidence="2">The sequence shown here is derived from an EMBL/GenBank/DDBJ whole genome shotgun (WGS) entry which is preliminary data.</text>
</comment>
<name>A0A4Q7NNG8_9BURK</name>
<dbReference type="Pfam" id="PF00296">
    <property type="entry name" value="Bac_luciferase"/>
    <property type="match status" value="1"/>
</dbReference>
<keyword evidence="3" id="KW-1185">Reference proteome</keyword>
<proteinExistence type="predicted"/>
<sequence length="342" mass="38010">MKFAVFDHMDRGTVPLAQQYEERLILTEAYDRGGFHAYHVAEHHSTPLGIAPSPSVYLSAVAQRTRRLRFGPLVYTLGMHHPLRVMEEICMLDQLSRGRLEVGFGRGISPYELGYYGVDPEQSQGIYHESYQIIMQGLTQPVVNFQGRHFDLRDVPVEMQCLQRPTPPIWYGAGTPAATQWTAANAINIVCNGPATQVRAITDQYRLHWQELGHAADAVPSLGMSRHVVVADTDAQAMDAARRAYRRWYTHLMHLWVKHGTLPRTLSFPDNFDDAQRAGLGIAGSPATVRDWIAEAADQAGINYFVCRLAFGDLTLAESLRSTALMAESVLPALATPLAAEA</sequence>
<evidence type="ECO:0000259" key="1">
    <source>
        <dbReference type="Pfam" id="PF00296"/>
    </source>
</evidence>
<dbReference type="GO" id="GO:0004497">
    <property type="term" value="F:monooxygenase activity"/>
    <property type="evidence" value="ECO:0007669"/>
    <property type="project" value="UniProtKB-KW"/>
</dbReference>
<dbReference type="InterPro" id="IPR011251">
    <property type="entry name" value="Luciferase-like_dom"/>
</dbReference>
<gene>
    <name evidence="2" type="ORF">EV675_2818</name>
</gene>
<dbReference type="EMBL" id="SGXC01000001">
    <property type="protein sequence ID" value="RZS86769.1"/>
    <property type="molecule type" value="Genomic_DNA"/>
</dbReference>
<dbReference type="PANTHER" id="PTHR30137">
    <property type="entry name" value="LUCIFERASE-LIKE MONOOXYGENASE"/>
    <property type="match status" value="1"/>
</dbReference>
<dbReference type="AlphaFoldDB" id="A0A4Q7NNG8"/>
<dbReference type="GO" id="GO:0016705">
    <property type="term" value="F:oxidoreductase activity, acting on paired donors, with incorporation or reduction of molecular oxygen"/>
    <property type="evidence" value="ECO:0007669"/>
    <property type="project" value="InterPro"/>
</dbReference>
<evidence type="ECO:0000313" key="3">
    <source>
        <dbReference type="Proteomes" id="UP000292445"/>
    </source>
</evidence>
<organism evidence="2 3">
    <name type="scientific">Pigmentiphaga kullae</name>
    <dbReference type="NCBI Taxonomy" id="151784"/>
    <lineage>
        <taxon>Bacteria</taxon>
        <taxon>Pseudomonadati</taxon>
        <taxon>Pseudomonadota</taxon>
        <taxon>Betaproteobacteria</taxon>
        <taxon>Burkholderiales</taxon>
        <taxon>Alcaligenaceae</taxon>
        <taxon>Pigmentiphaga</taxon>
    </lineage>
</organism>
<dbReference type="SUPFAM" id="SSF51679">
    <property type="entry name" value="Bacterial luciferase-like"/>
    <property type="match status" value="1"/>
</dbReference>
<keyword evidence="2" id="KW-0503">Monooxygenase</keyword>
<dbReference type="Proteomes" id="UP000292445">
    <property type="component" value="Unassembled WGS sequence"/>
</dbReference>
<dbReference type="GO" id="GO:0005829">
    <property type="term" value="C:cytosol"/>
    <property type="evidence" value="ECO:0007669"/>
    <property type="project" value="TreeGrafter"/>
</dbReference>
<evidence type="ECO:0000313" key="2">
    <source>
        <dbReference type="EMBL" id="RZS86769.1"/>
    </source>
</evidence>
<dbReference type="Gene3D" id="3.20.20.30">
    <property type="entry name" value="Luciferase-like domain"/>
    <property type="match status" value="1"/>
</dbReference>
<keyword evidence="2" id="KW-0560">Oxidoreductase</keyword>
<accession>A0A4Q7NNG8</accession>